<sequence>MVSKPIIQVSRSSDSLFLSQQKYTTDLLKKFGFLQCSSVSKPISPQVETKSTSGTLLDSPTEYPQLVGALQYLSITRLDITFDVNLASQYMHAPTTTNFTAAKRILRYLSSTKSHGVTILASPYVTLRVYMDSDWTGCPVSRRSTSGYCIFFGDNLITWSSKKQYLLRDLDINLASPPVAYCDNIAATYLAYSPVMHSRTKHISIDCHFEREKVALGALKVVHVPTHAQLADAFIKALFGH</sequence>
<gene>
    <name evidence="1" type="ORF">LIER_35311</name>
</gene>
<organism evidence="1 2">
    <name type="scientific">Lithospermum erythrorhizon</name>
    <name type="common">Purple gromwell</name>
    <name type="synonym">Lithospermum officinale var. erythrorhizon</name>
    <dbReference type="NCBI Taxonomy" id="34254"/>
    <lineage>
        <taxon>Eukaryota</taxon>
        <taxon>Viridiplantae</taxon>
        <taxon>Streptophyta</taxon>
        <taxon>Embryophyta</taxon>
        <taxon>Tracheophyta</taxon>
        <taxon>Spermatophyta</taxon>
        <taxon>Magnoliopsida</taxon>
        <taxon>eudicotyledons</taxon>
        <taxon>Gunneridae</taxon>
        <taxon>Pentapetalae</taxon>
        <taxon>asterids</taxon>
        <taxon>lamiids</taxon>
        <taxon>Boraginales</taxon>
        <taxon>Boraginaceae</taxon>
        <taxon>Boraginoideae</taxon>
        <taxon>Lithospermeae</taxon>
        <taxon>Lithospermum</taxon>
    </lineage>
</organism>
<accession>A0AAV3NQ11</accession>
<dbReference type="PANTHER" id="PTHR11439:SF463">
    <property type="entry name" value="REVERSE TRANSCRIPTASE TY1_COPIA-TYPE DOMAIN-CONTAINING PROTEIN"/>
    <property type="match status" value="1"/>
</dbReference>
<evidence type="ECO:0000313" key="1">
    <source>
        <dbReference type="EMBL" id="GAA0140972.1"/>
    </source>
</evidence>
<evidence type="ECO:0000313" key="2">
    <source>
        <dbReference type="Proteomes" id="UP001454036"/>
    </source>
</evidence>
<keyword evidence="1" id="KW-0675">Receptor</keyword>
<keyword evidence="1" id="KW-0812">Transmembrane</keyword>
<dbReference type="EMBL" id="BAABME010015399">
    <property type="protein sequence ID" value="GAA0140972.1"/>
    <property type="molecule type" value="Genomic_DNA"/>
</dbReference>
<dbReference type="AlphaFoldDB" id="A0AAV3NQ11"/>
<reference evidence="1 2" key="1">
    <citation type="submission" date="2024-01" db="EMBL/GenBank/DDBJ databases">
        <title>The complete chloroplast genome sequence of Lithospermum erythrorhizon: insights into the phylogenetic relationship among Boraginaceae species and the maternal lineages of purple gromwells.</title>
        <authorList>
            <person name="Okada T."/>
            <person name="Watanabe K."/>
        </authorList>
    </citation>
    <scope>NUCLEOTIDE SEQUENCE [LARGE SCALE GENOMIC DNA]</scope>
</reference>
<name>A0AAV3NQ11_LITER</name>
<dbReference type="PANTHER" id="PTHR11439">
    <property type="entry name" value="GAG-POL-RELATED RETROTRANSPOSON"/>
    <property type="match status" value="1"/>
</dbReference>
<proteinExistence type="predicted"/>
<dbReference type="Proteomes" id="UP001454036">
    <property type="component" value="Unassembled WGS sequence"/>
</dbReference>
<keyword evidence="2" id="KW-1185">Reference proteome</keyword>
<keyword evidence="1" id="KW-0472">Membrane</keyword>
<protein>
    <submittedName>
        <fullName evidence="1">Transmembrane signal receptor</fullName>
    </submittedName>
</protein>
<comment type="caution">
    <text evidence="1">The sequence shown here is derived from an EMBL/GenBank/DDBJ whole genome shotgun (WGS) entry which is preliminary data.</text>
</comment>
<dbReference type="SUPFAM" id="SSF56672">
    <property type="entry name" value="DNA/RNA polymerases"/>
    <property type="match status" value="1"/>
</dbReference>
<dbReference type="CDD" id="cd09272">
    <property type="entry name" value="RNase_HI_RT_Ty1"/>
    <property type="match status" value="1"/>
</dbReference>
<dbReference type="InterPro" id="IPR043502">
    <property type="entry name" value="DNA/RNA_pol_sf"/>
</dbReference>